<evidence type="ECO:0000256" key="3">
    <source>
        <dbReference type="ARBA" id="ARBA00022840"/>
    </source>
</evidence>
<evidence type="ECO:0000313" key="8">
    <source>
        <dbReference type="Proteomes" id="UP000015462"/>
    </source>
</evidence>
<dbReference type="InterPro" id="IPR027417">
    <property type="entry name" value="P-loop_NTPase"/>
</dbReference>
<evidence type="ECO:0000256" key="1">
    <source>
        <dbReference type="ARBA" id="ARBA00009018"/>
    </source>
</evidence>
<keyword evidence="3 5" id="KW-0067">ATP-binding</keyword>
<comment type="caution">
    <text evidence="7">The sequence shown here is derived from an EMBL/GenBank/DDBJ whole genome shotgun (WGS) entry which is preliminary data.</text>
</comment>
<comment type="subcellular location">
    <subcellularLocation>
        <location evidence="5">Cytoplasm</location>
    </subcellularLocation>
</comment>
<evidence type="ECO:0000256" key="6">
    <source>
        <dbReference type="NCBIfam" id="TIGR00152"/>
    </source>
</evidence>
<sequence length="201" mass="22400">MLTIGLTGGIGCGKSTVTQLFEKRNVPVVDADIISHTIVQSGQPALLQLQQAFGDSILLPSGALNRDYLRDLIFNNPSKKETLESILHPIIYKTMYQTLASFYYPYGILSIPLLLETKHQANIDRILVIDCPEATQIKRVKARDQLSDSMINSIMNAQCTRAFRLSQADDIITNVGSLNSLEKKVEQLHNFYLEMSAGKTK</sequence>
<reference evidence="7 8" key="1">
    <citation type="journal article" date="2013" name="Genome Announc.">
        <title>Genome Sequence of the Pyrene- and Fluoranthene-Degrading Bacterium Cycloclasticus sp. Strain PY97M.</title>
        <authorList>
            <person name="Cui Z."/>
            <person name="Xu G."/>
            <person name="Li Q."/>
            <person name="Gao W."/>
            <person name="Zheng L."/>
        </authorList>
    </citation>
    <scope>NUCLEOTIDE SEQUENCE [LARGE SCALE GENOMIC DNA]</scope>
    <source>
        <strain evidence="7 8">PY97M</strain>
    </source>
</reference>
<dbReference type="AlphaFoldDB" id="A0AB33YZ49"/>
<comment type="function">
    <text evidence="5">Catalyzes the phosphorylation of the 3'-hydroxyl group of dephosphocoenzyme A to form coenzyme A.</text>
</comment>
<dbReference type="PANTHER" id="PTHR10695:SF46">
    <property type="entry name" value="BIFUNCTIONAL COENZYME A SYNTHASE-RELATED"/>
    <property type="match status" value="1"/>
</dbReference>
<dbReference type="NCBIfam" id="TIGR00152">
    <property type="entry name" value="dephospho-CoA kinase"/>
    <property type="match status" value="1"/>
</dbReference>
<dbReference type="SUPFAM" id="SSF52540">
    <property type="entry name" value="P-loop containing nucleoside triphosphate hydrolases"/>
    <property type="match status" value="1"/>
</dbReference>
<dbReference type="GO" id="GO:0005524">
    <property type="term" value="F:ATP binding"/>
    <property type="evidence" value="ECO:0007669"/>
    <property type="project" value="UniProtKB-UniRule"/>
</dbReference>
<keyword evidence="8" id="KW-1185">Reference proteome</keyword>
<protein>
    <recommendedName>
        <fullName evidence="5 6">Dephospho-CoA kinase</fullName>
        <ecNumber evidence="5 6">2.7.1.24</ecNumber>
    </recommendedName>
    <alternativeName>
        <fullName evidence="5">Dephosphocoenzyme A kinase</fullName>
    </alternativeName>
</protein>
<keyword evidence="4 5" id="KW-0173">Coenzyme A biosynthesis</keyword>
<dbReference type="RefSeq" id="WP_016390931.1">
    <property type="nucleotide sequence ID" value="NZ_KE646811.1"/>
</dbReference>
<dbReference type="GO" id="GO:0004140">
    <property type="term" value="F:dephospho-CoA kinase activity"/>
    <property type="evidence" value="ECO:0007669"/>
    <property type="project" value="UniProtKB-UniRule"/>
</dbReference>
<evidence type="ECO:0000256" key="4">
    <source>
        <dbReference type="ARBA" id="ARBA00022993"/>
    </source>
</evidence>
<dbReference type="HAMAP" id="MF_00376">
    <property type="entry name" value="Dephospho_CoA_kinase"/>
    <property type="match status" value="1"/>
</dbReference>
<dbReference type="GO" id="GO:0005737">
    <property type="term" value="C:cytoplasm"/>
    <property type="evidence" value="ECO:0007669"/>
    <property type="project" value="UniProtKB-SubCell"/>
</dbReference>
<dbReference type="Pfam" id="PF01121">
    <property type="entry name" value="CoaE"/>
    <property type="match status" value="1"/>
</dbReference>
<evidence type="ECO:0000256" key="5">
    <source>
        <dbReference type="HAMAP-Rule" id="MF_00376"/>
    </source>
</evidence>
<comment type="catalytic activity">
    <reaction evidence="5">
        <text>3'-dephospho-CoA + ATP = ADP + CoA + H(+)</text>
        <dbReference type="Rhea" id="RHEA:18245"/>
        <dbReference type="ChEBI" id="CHEBI:15378"/>
        <dbReference type="ChEBI" id="CHEBI:30616"/>
        <dbReference type="ChEBI" id="CHEBI:57287"/>
        <dbReference type="ChEBI" id="CHEBI:57328"/>
        <dbReference type="ChEBI" id="CHEBI:456216"/>
        <dbReference type="EC" id="2.7.1.24"/>
    </reaction>
</comment>
<accession>A0AB33YZ49</accession>
<feature type="binding site" evidence="5">
    <location>
        <begin position="11"/>
        <end position="16"/>
    </location>
    <ligand>
        <name>ATP</name>
        <dbReference type="ChEBI" id="CHEBI:30616"/>
    </ligand>
</feature>
<keyword evidence="5" id="KW-0808">Transferase</keyword>
<keyword evidence="5" id="KW-0963">Cytoplasm</keyword>
<proteinExistence type="inferred from homology"/>
<gene>
    <name evidence="5" type="primary">coaE</name>
    <name evidence="7" type="ORF">L196_10469</name>
</gene>
<evidence type="ECO:0000256" key="2">
    <source>
        <dbReference type="ARBA" id="ARBA00022741"/>
    </source>
</evidence>
<name>A0AB33YZ49_9GAMM</name>
<evidence type="ECO:0000313" key="7">
    <source>
        <dbReference type="EMBL" id="EPD12222.1"/>
    </source>
</evidence>
<dbReference type="PROSITE" id="PS51219">
    <property type="entry name" value="DPCK"/>
    <property type="match status" value="1"/>
</dbReference>
<dbReference type="EC" id="2.7.1.24" evidence="5 6"/>
<dbReference type="InterPro" id="IPR001977">
    <property type="entry name" value="Depp_CoAkinase"/>
</dbReference>
<comment type="similarity">
    <text evidence="1 5">Belongs to the CoaE family.</text>
</comment>
<organism evidence="7 8">
    <name type="scientific">Cycloclasticus pugetii</name>
    <dbReference type="NCBI Taxonomy" id="34068"/>
    <lineage>
        <taxon>Bacteria</taxon>
        <taxon>Pseudomonadati</taxon>
        <taxon>Pseudomonadota</taxon>
        <taxon>Gammaproteobacteria</taxon>
        <taxon>Thiotrichales</taxon>
        <taxon>Piscirickettsiaceae</taxon>
        <taxon>Cycloclasticus</taxon>
    </lineage>
</organism>
<dbReference type="Proteomes" id="UP000015462">
    <property type="component" value="Unassembled WGS sequence"/>
</dbReference>
<dbReference type="PANTHER" id="PTHR10695">
    <property type="entry name" value="DEPHOSPHO-COA KINASE-RELATED"/>
    <property type="match status" value="1"/>
</dbReference>
<keyword evidence="5 7" id="KW-0418">Kinase</keyword>
<dbReference type="EMBL" id="ASHL01000012">
    <property type="protein sequence ID" value="EPD12222.1"/>
    <property type="molecule type" value="Genomic_DNA"/>
</dbReference>
<dbReference type="CDD" id="cd02022">
    <property type="entry name" value="DPCK"/>
    <property type="match status" value="1"/>
</dbReference>
<dbReference type="GO" id="GO:0015937">
    <property type="term" value="P:coenzyme A biosynthetic process"/>
    <property type="evidence" value="ECO:0007669"/>
    <property type="project" value="UniProtKB-UniRule"/>
</dbReference>
<comment type="pathway">
    <text evidence="5">Cofactor biosynthesis; coenzyme A biosynthesis; CoA from (R)-pantothenate: step 5/5.</text>
</comment>
<dbReference type="Gene3D" id="3.40.50.300">
    <property type="entry name" value="P-loop containing nucleotide triphosphate hydrolases"/>
    <property type="match status" value="1"/>
</dbReference>
<keyword evidence="2 5" id="KW-0547">Nucleotide-binding</keyword>